<gene>
    <name evidence="2" type="ORF">DK427_09525</name>
</gene>
<feature type="transmembrane region" description="Helical" evidence="1">
    <location>
        <begin position="12"/>
        <end position="34"/>
    </location>
</feature>
<dbReference type="AlphaFoldDB" id="A0A2U8VQJ4"/>
<keyword evidence="3" id="KW-1185">Reference proteome</keyword>
<reference evidence="2 3" key="1">
    <citation type="submission" date="2018-05" db="EMBL/GenBank/DDBJ databases">
        <title>Complete Genome Sequence of Methylobacterium sp. 17Sr1-43.</title>
        <authorList>
            <person name="Srinivasan S."/>
        </authorList>
    </citation>
    <scope>NUCLEOTIDE SEQUENCE [LARGE SCALE GENOMIC DNA]</scope>
    <source>
        <strain evidence="2 3">17Sr1-43</strain>
    </source>
</reference>
<evidence type="ECO:0000256" key="1">
    <source>
        <dbReference type="SAM" id="Phobius"/>
    </source>
</evidence>
<dbReference type="Proteomes" id="UP000246058">
    <property type="component" value="Chromosome"/>
</dbReference>
<dbReference type="EMBL" id="CP029551">
    <property type="protein sequence ID" value="AWN35943.1"/>
    <property type="molecule type" value="Genomic_DNA"/>
</dbReference>
<keyword evidence="1" id="KW-1133">Transmembrane helix</keyword>
<keyword evidence="1" id="KW-0472">Membrane</keyword>
<dbReference type="RefSeq" id="WP_109951055.1">
    <property type="nucleotide sequence ID" value="NZ_CP029551.1"/>
</dbReference>
<evidence type="ECO:0000313" key="3">
    <source>
        <dbReference type="Proteomes" id="UP000246058"/>
    </source>
</evidence>
<organism evidence="2 3">
    <name type="scientific">Methylobacterium radiodurans</name>
    <dbReference type="NCBI Taxonomy" id="2202828"/>
    <lineage>
        <taxon>Bacteria</taxon>
        <taxon>Pseudomonadati</taxon>
        <taxon>Pseudomonadota</taxon>
        <taxon>Alphaproteobacteria</taxon>
        <taxon>Hyphomicrobiales</taxon>
        <taxon>Methylobacteriaceae</taxon>
        <taxon>Methylobacterium</taxon>
    </lineage>
</organism>
<proteinExistence type="predicted"/>
<accession>A0A2U8VQJ4</accession>
<name>A0A2U8VQJ4_9HYPH</name>
<dbReference type="KEGG" id="meti:DK427_09525"/>
<keyword evidence="1" id="KW-0812">Transmembrane</keyword>
<sequence length="83" mass="9060">MHPLKSARVDLAHLFAMEVAVLIFALLFAALGIVGALVGLGELGHPVGAHGVQSYGWGLTVNAISLAVYFLFVWTRRYHDRRT</sequence>
<protein>
    <submittedName>
        <fullName evidence="2">Uncharacterized protein</fullName>
    </submittedName>
</protein>
<evidence type="ECO:0000313" key="2">
    <source>
        <dbReference type="EMBL" id="AWN35943.1"/>
    </source>
</evidence>
<feature type="transmembrane region" description="Helical" evidence="1">
    <location>
        <begin position="54"/>
        <end position="74"/>
    </location>
</feature>
<dbReference type="OrthoDB" id="9967278at2"/>